<evidence type="ECO:0000313" key="2">
    <source>
        <dbReference type="Proteomes" id="UP000799755"/>
    </source>
</evidence>
<proteinExistence type="predicted"/>
<keyword evidence="2" id="KW-1185">Reference proteome</keyword>
<organism evidence="1 2">
    <name type="scientific">Lindgomyces ingoldianus</name>
    <dbReference type="NCBI Taxonomy" id="673940"/>
    <lineage>
        <taxon>Eukaryota</taxon>
        <taxon>Fungi</taxon>
        <taxon>Dikarya</taxon>
        <taxon>Ascomycota</taxon>
        <taxon>Pezizomycotina</taxon>
        <taxon>Dothideomycetes</taxon>
        <taxon>Pleosporomycetidae</taxon>
        <taxon>Pleosporales</taxon>
        <taxon>Lindgomycetaceae</taxon>
        <taxon>Lindgomyces</taxon>
    </lineage>
</organism>
<dbReference type="Proteomes" id="UP000799755">
    <property type="component" value="Unassembled WGS sequence"/>
</dbReference>
<gene>
    <name evidence="1" type="ORF">BDR25DRAFT_319910</name>
</gene>
<accession>A0ACB6QAY7</accession>
<name>A0ACB6QAY7_9PLEO</name>
<protein>
    <submittedName>
        <fullName evidence="1">Uncharacterized protein</fullName>
    </submittedName>
</protein>
<evidence type="ECO:0000313" key="1">
    <source>
        <dbReference type="EMBL" id="KAF2463542.1"/>
    </source>
</evidence>
<sequence>MYLKPRVSVLKPLEMTAVLSFNDPGGKVVKPVALRPQACLDNHSVVSGLATLPKPLNRHWATLVRDRVQEENSYYLPVSITSRCQAPTLQQAMTFSGSALAGNSRIPQSMRDTQVAMSEQPWLDDLVLLLLLARLPTATAEGPGSTAASEASEGEGRGGAIHKGATVKSDYMTSSTRRVERCRSGAGGGERGVKEVRIRDVAGKDAVAGNVSCSLALEKAGSGRGSQVANLAAGRPRPRPNTGLSIVLLWKLAKRWR</sequence>
<reference evidence="1" key="1">
    <citation type="journal article" date="2020" name="Stud. Mycol.">
        <title>101 Dothideomycetes genomes: a test case for predicting lifestyles and emergence of pathogens.</title>
        <authorList>
            <person name="Haridas S."/>
            <person name="Albert R."/>
            <person name="Binder M."/>
            <person name="Bloem J."/>
            <person name="Labutti K."/>
            <person name="Salamov A."/>
            <person name="Andreopoulos B."/>
            <person name="Baker S."/>
            <person name="Barry K."/>
            <person name="Bills G."/>
            <person name="Bluhm B."/>
            <person name="Cannon C."/>
            <person name="Castanera R."/>
            <person name="Culley D."/>
            <person name="Daum C."/>
            <person name="Ezra D."/>
            <person name="Gonzalez J."/>
            <person name="Henrissat B."/>
            <person name="Kuo A."/>
            <person name="Liang C."/>
            <person name="Lipzen A."/>
            <person name="Lutzoni F."/>
            <person name="Magnuson J."/>
            <person name="Mondo S."/>
            <person name="Nolan M."/>
            <person name="Ohm R."/>
            <person name="Pangilinan J."/>
            <person name="Park H.-J."/>
            <person name="Ramirez L."/>
            <person name="Alfaro M."/>
            <person name="Sun H."/>
            <person name="Tritt A."/>
            <person name="Yoshinaga Y."/>
            <person name="Zwiers L.-H."/>
            <person name="Turgeon B."/>
            <person name="Goodwin S."/>
            <person name="Spatafora J."/>
            <person name="Crous P."/>
            <person name="Grigoriev I."/>
        </authorList>
    </citation>
    <scope>NUCLEOTIDE SEQUENCE</scope>
    <source>
        <strain evidence="1">ATCC 200398</strain>
    </source>
</reference>
<dbReference type="EMBL" id="MU003549">
    <property type="protein sequence ID" value="KAF2463542.1"/>
    <property type="molecule type" value="Genomic_DNA"/>
</dbReference>
<comment type="caution">
    <text evidence="1">The sequence shown here is derived from an EMBL/GenBank/DDBJ whole genome shotgun (WGS) entry which is preliminary data.</text>
</comment>